<name>A0A9P0CAE4_BEMTA</name>
<proteinExistence type="predicted"/>
<reference evidence="2" key="1">
    <citation type="submission" date="2021-12" db="EMBL/GenBank/DDBJ databases">
        <authorList>
            <person name="King R."/>
        </authorList>
    </citation>
    <scope>NUCLEOTIDE SEQUENCE</scope>
</reference>
<dbReference type="EMBL" id="OU963866">
    <property type="protein sequence ID" value="CAH0772410.1"/>
    <property type="molecule type" value="Genomic_DNA"/>
</dbReference>
<feature type="compositionally biased region" description="Basic and acidic residues" evidence="1">
    <location>
        <begin position="93"/>
        <end position="105"/>
    </location>
</feature>
<dbReference type="Proteomes" id="UP001152759">
    <property type="component" value="Chromosome 5"/>
</dbReference>
<evidence type="ECO:0008006" key="4">
    <source>
        <dbReference type="Google" id="ProtNLM"/>
    </source>
</evidence>
<protein>
    <recommendedName>
        <fullName evidence="4">Death-associated protein 1</fullName>
    </recommendedName>
</protein>
<sequence>MYVNAHIFQPDKIDKSVKVRIHRNEGQLVYEKAGAMRITQHKGSSHHKEGEVPDIDKNSVFKVSISPPKSSTVVSGVPIQKVSDQPVEAIQSYHEKQLPTRDAHSAHAPKPVIHQPRK</sequence>
<evidence type="ECO:0000313" key="2">
    <source>
        <dbReference type="EMBL" id="CAH0772410.1"/>
    </source>
</evidence>
<evidence type="ECO:0000256" key="1">
    <source>
        <dbReference type="SAM" id="MobiDB-lite"/>
    </source>
</evidence>
<feature type="region of interest" description="Disordered" evidence="1">
    <location>
        <begin position="88"/>
        <end position="118"/>
    </location>
</feature>
<evidence type="ECO:0000313" key="3">
    <source>
        <dbReference type="Proteomes" id="UP001152759"/>
    </source>
</evidence>
<keyword evidence="3" id="KW-1185">Reference proteome</keyword>
<accession>A0A9P0CAE4</accession>
<organism evidence="2 3">
    <name type="scientific">Bemisia tabaci</name>
    <name type="common">Sweetpotato whitefly</name>
    <name type="synonym">Aleurodes tabaci</name>
    <dbReference type="NCBI Taxonomy" id="7038"/>
    <lineage>
        <taxon>Eukaryota</taxon>
        <taxon>Metazoa</taxon>
        <taxon>Ecdysozoa</taxon>
        <taxon>Arthropoda</taxon>
        <taxon>Hexapoda</taxon>
        <taxon>Insecta</taxon>
        <taxon>Pterygota</taxon>
        <taxon>Neoptera</taxon>
        <taxon>Paraneoptera</taxon>
        <taxon>Hemiptera</taxon>
        <taxon>Sternorrhyncha</taxon>
        <taxon>Aleyrodoidea</taxon>
        <taxon>Aleyrodidae</taxon>
        <taxon>Aleyrodinae</taxon>
        <taxon>Bemisia</taxon>
    </lineage>
</organism>
<dbReference type="AlphaFoldDB" id="A0A9P0CAE4"/>
<gene>
    <name evidence="2" type="ORF">BEMITA_LOCUS9020</name>
</gene>
<dbReference type="InterPro" id="IPR024130">
    <property type="entry name" value="DAP1/DAPL1"/>
</dbReference>
<dbReference type="Pfam" id="PF15228">
    <property type="entry name" value="DAP"/>
    <property type="match status" value="1"/>
</dbReference>